<dbReference type="Pfam" id="PF03958">
    <property type="entry name" value="Secretin_N"/>
    <property type="match status" value="1"/>
</dbReference>
<dbReference type="PANTHER" id="PTHR30332">
    <property type="entry name" value="PROBABLE GENERAL SECRETION PATHWAY PROTEIN D"/>
    <property type="match status" value="1"/>
</dbReference>
<evidence type="ECO:0000256" key="4">
    <source>
        <dbReference type="RuleBase" id="RU004004"/>
    </source>
</evidence>
<protein>
    <submittedName>
        <fullName evidence="8">EscC/YscC/HrcC family type III secretion system outer membrane ring protein</fullName>
    </submittedName>
</protein>
<dbReference type="Proteomes" id="UP000297322">
    <property type="component" value="Unassembled WGS sequence"/>
</dbReference>
<feature type="domain" description="Type II/III secretion system secretin-like" evidence="5">
    <location>
        <begin position="311"/>
        <end position="422"/>
    </location>
</feature>
<keyword evidence="2" id="KW-0732">Signal</keyword>
<dbReference type="PANTHER" id="PTHR30332:SF5">
    <property type="entry name" value="SPI-1 TYPE 3 SECRETION SYSTEM SECRETIN"/>
    <property type="match status" value="1"/>
</dbReference>
<dbReference type="InterPro" id="IPR049034">
    <property type="entry name" value="T3S_SPI-1_N0"/>
</dbReference>
<evidence type="ECO:0000259" key="5">
    <source>
        <dbReference type="Pfam" id="PF00263"/>
    </source>
</evidence>
<feature type="domain" description="NolW-like" evidence="6">
    <location>
        <begin position="206"/>
        <end position="262"/>
    </location>
</feature>
<dbReference type="InterPro" id="IPR038591">
    <property type="entry name" value="NolW-like_sf"/>
</dbReference>
<dbReference type="Gene3D" id="3.55.50.30">
    <property type="match status" value="1"/>
</dbReference>
<comment type="subcellular location">
    <subcellularLocation>
        <location evidence="1 4">Cell outer membrane</location>
    </subcellularLocation>
</comment>
<dbReference type="NCBIfam" id="TIGR02516">
    <property type="entry name" value="type_III_yscC"/>
    <property type="match status" value="1"/>
</dbReference>
<dbReference type="Pfam" id="PF00263">
    <property type="entry name" value="Secretin"/>
    <property type="match status" value="1"/>
</dbReference>
<comment type="caution">
    <text evidence="8">The sequence shown here is derived from an EMBL/GenBank/DDBJ whole genome shotgun (WGS) entry which is preliminary data.</text>
</comment>
<dbReference type="Gene3D" id="3.30.1370.120">
    <property type="match status" value="2"/>
</dbReference>
<dbReference type="InterPro" id="IPR004846">
    <property type="entry name" value="T2SS/T3SS_dom"/>
</dbReference>
<reference evidence="8 9" key="1">
    <citation type="submission" date="2019-03" db="EMBL/GenBank/DDBJ databases">
        <title>Biocontrol and xenobiotic degradation properties of endophytic Pseudomonas fluorescens strain BRZ63.</title>
        <authorList>
            <person name="Chlebek D.A."/>
            <person name="Pinski A."/>
            <person name="Zur J.P."/>
            <person name="Michalska J."/>
            <person name="Hupert-Kocurek K.T."/>
        </authorList>
    </citation>
    <scope>NUCLEOTIDE SEQUENCE [LARGE SCALE GENOMIC DNA]</scope>
    <source>
        <strain evidence="8 9">BRZ63</strain>
    </source>
</reference>
<comment type="similarity">
    <text evidence="3">Belongs to the bacterial secretin family.</text>
</comment>
<evidence type="ECO:0000256" key="2">
    <source>
        <dbReference type="ARBA" id="ARBA00022729"/>
    </source>
</evidence>
<evidence type="ECO:0000256" key="3">
    <source>
        <dbReference type="RuleBase" id="RU004003"/>
    </source>
</evidence>
<evidence type="ECO:0000313" key="9">
    <source>
        <dbReference type="Proteomes" id="UP000297322"/>
    </source>
</evidence>
<evidence type="ECO:0000259" key="7">
    <source>
        <dbReference type="Pfam" id="PF21304"/>
    </source>
</evidence>
<name>A0A4Y9TMN4_PSEFL</name>
<dbReference type="GO" id="GO:0015627">
    <property type="term" value="C:type II protein secretion system complex"/>
    <property type="evidence" value="ECO:0007669"/>
    <property type="project" value="TreeGrafter"/>
</dbReference>
<dbReference type="EMBL" id="SPVI01000001">
    <property type="protein sequence ID" value="TFW45431.1"/>
    <property type="molecule type" value="Genomic_DNA"/>
</dbReference>
<evidence type="ECO:0000313" key="8">
    <source>
        <dbReference type="EMBL" id="TFW45431.1"/>
    </source>
</evidence>
<evidence type="ECO:0000256" key="1">
    <source>
        <dbReference type="ARBA" id="ARBA00004442"/>
    </source>
</evidence>
<dbReference type="GO" id="GO:0009306">
    <property type="term" value="P:protein secretion"/>
    <property type="evidence" value="ECO:0007669"/>
    <property type="project" value="InterPro"/>
</dbReference>
<dbReference type="AlphaFoldDB" id="A0A4Y9TMN4"/>
<dbReference type="Pfam" id="PF21304">
    <property type="entry name" value="T3S_SPI-1_N0"/>
    <property type="match status" value="1"/>
</dbReference>
<organism evidence="8 9">
    <name type="scientific">Pseudomonas fluorescens</name>
    <dbReference type="NCBI Taxonomy" id="294"/>
    <lineage>
        <taxon>Bacteria</taxon>
        <taxon>Pseudomonadati</taxon>
        <taxon>Pseudomonadota</taxon>
        <taxon>Gammaproteobacteria</taxon>
        <taxon>Pseudomonadales</taxon>
        <taxon>Pseudomonadaceae</taxon>
        <taxon>Pseudomonas</taxon>
    </lineage>
</organism>
<dbReference type="GO" id="GO:0009279">
    <property type="term" value="C:cell outer membrane"/>
    <property type="evidence" value="ECO:0007669"/>
    <property type="project" value="UniProtKB-SubCell"/>
</dbReference>
<dbReference type="PRINTS" id="PR01337">
    <property type="entry name" value="TYPE3OMGPROT"/>
</dbReference>
<keyword evidence="4" id="KW-0813">Transport</keyword>
<sequence length="487" mass="53616">MYADFTALMSRLRRCRGLLFAALMLGNMLARGATYEARDESLHTVFSALSVPLGVPVVVSREVARQRFSGVLALDASQQTLESLALQHGLIWYGDGQAIFVYDASEAKSSVVALRHLSIDRFRSLMRRSGLDETRYPLRVSEGRTFYVSGPPNYVDQVLRLAQLMDRQRAGLRVGSQAFGVAHVLNTPVADREYAMGDQKVTVPGMASTIQALLASEHKGPLADRSLGVTAYADTNSLLIKGKPAQVKFIEQLVAELDTPRRAVEVSLWLVDMNRDDMKKLNLVPDNQTSASNAHVPAPLEDRQLMEQIAALERRRRARVVTLPVVLTQENVPAVFEDNHTFYLPAPGNDTADWKPVPYGSQVSVLPRIVEANQIEMLLNVQDGRQVSEVGRRSKPTAVGRVSVSTVVRVPQGRRLWLGAFRRDAREPAYGVARSDPAEVRLFVVQARVVSSEGQGMSAGLGPPPLTAAQYERVQRAFVRPGSDLSP</sequence>
<evidence type="ECO:0000259" key="6">
    <source>
        <dbReference type="Pfam" id="PF03958"/>
    </source>
</evidence>
<feature type="domain" description="SPI-1 type 3 secretion system secretin N0" evidence="7">
    <location>
        <begin position="35"/>
        <end position="103"/>
    </location>
</feature>
<dbReference type="InterPro" id="IPR003522">
    <property type="entry name" value="T3SS_OM_pore_YscC"/>
</dbReference>
<dbReference type="InterPro" id="IPR005644">
    <property type="entry name" value="NolW-like"/>
</dbReference>
<gene>
    <name evidence="8" type="ORF">E4T65_02920</name>
</gene>
<dbReference type="InterPro" id="IPR050810">
    <property type="entry name" value="Bact_Secretion_Sys_Channel"/>
</dbReference>
<proteinExistence type="inferred from homology"/>
<accession>A0A4Y9TMN4</accession>